<sequence>MGGLAKLKEDRVTVVNKWSPTQFVNYTGLYDFSGPEKSHPEVWQQSHWSYASVALHLALQAHPIQGQRGVIFGSDGQSPWVENFAMKHGAERLLIIEQQRVISDAPRLLQYVTPLAVAQNYDSHVGRYDFVISFAQLGPLGLGGGGEIQEPYADISAIFRLACLLKKEGTMYLGEAMTRDGVNYNTRRIYGRIRLPLLLAGFEIRTGFLNNQATPIILDPNWLDTEHTITYVPVLVLQKKW</sequence>
<feature type="non-terminal residue" evidence="1">
    <location>
        <position position="241"/>
    </location>
</feature>
<accession>A0AA36G218</accession>
<proteinExistence type="predicted"/>
<dbReference type="Pfam" id="PF03269">
    <property type="entry name" value="DUF268"/>
    <property type="match status" value="1"/>
</dbReference>
<reference evidence="1" key="1">
    <citation type="submission" date="2023-06" db="EMBL/GenBank/DDBJ databases">
        <authorList>
            <person name="Delattre M."/>
        </authorList>
    </citation>
    <scope>NUCLEOTIDE SEQUENCE</scope>
    <source>
        <strain evidence="1">AF72</strain>
    </source>
</reference>
<name>A0AA36G218_9BILA</name>
<dbReference type="Proteomes" id="UP001177023">
    <property type="component" value="Unassembled WGS sequence"/>
</dbReference>
<evidence type="ECO:0000313" key="2">
    <source>
        <dbReference type="Proteomes" id="UP001177023"/>
    </source>
</evidence>
<dbReference type="AlphaFoldDB" id="A0AA36G218"/>
<dbReference type="EMBL" id="CATQJA010002644">
    <property type="protein sequence ID" value="CAJ0576617.1"/>
    <property type="molecule type" value="Genomic_DNA"/>
</dbReference>
<evidence type="ECO:0000313" key="1">
    <source>
        <dbReference type="EMBL" id="CAJ0576617.1"/>
    </source>
</evidence>
<comment type="caution">
    <text evidence="1">The sequence shown here is derived from an EMBL/GenBank/DDBJ whole genome shotgun (WGS) entry which is preliminary data.</text>
</comment>
<keyword evidence="2" id="KW-1185">Reference proteome</keyword>
<protein>
    <submittedName>
        <fullName evidence="1">Uncharacterized protein</fullName>
    </submittedName>
</protein>
<gene>
    <name evidence="1" type="ORF">MSPICULIGERA_LOCUS14907</name>
</gene>
<organism evidence="1 2">
    <name type="scientific">Mesorhabditis spiculigera</name>
    <dbReference type="NCBI Taxonomy" id="96644"/>
    <lineage>
        <taxon>Eukaryota</taxon>
        <taxon>Metazoa</taxon>
        <taxon>Ecdysozoa</taxon>
        <taxon>Nematoda</taxon>
        <taxon>Chromadorea</taxon>
        <taxon>Rhabditida</taxon>
        <taxon>Rhabditina</taxon>
        <taxon>Rhabditomorpha</taxon>
        <taxon>Rhabditoidea</taxon>
        <taxon>Rhabditidae</taxon>
        <taxon>Mesorhabditinae</taxon>
        <taxon>Mesorhabditis</taxon>
    </lineage>
</organism>
<dbReference type="InterPro" id="IPR004951">
    <property type="entry name" value="DUF268_CAE_spp"/>
</dbReference>